<evidence type="ECO:0000259" key="9">
    <source>
        <dbReference type="PROSITE" id="PS51202"/>
    </source>
</evidence>
<reference evidence="11" key="1">
    <citation type="journal article" date="2019" name="Int. J. Syst. Evol. Microbiol.">
        <title>The Global Catalogue of Microorganisms (GCM) 10K type strain sequencing project: providing services to taxonomists for standard genome sequencing and annotation.</title>
        <authorList>
            <consortium name="The Broad Institute Genomics Platform"/>
            <consortium name="The Broad Institute Genome Sequencing Center for Infectious Disease"/>
            <person name="Wu L."/>
            <person name="Ma J."/>
        </authorList>
    </citation>
    <scope>NUCLEOTIDE SEQUENCE [LARGE SCALE GENOMIC DNA]</scope>
    <source>
        <strain evidence="11">NBRC 101365</strain>
    </source>
</reference>
<feature type="domain" description="RCK C-terminal" evidence="9">
    <location>
        <begin position="177"/>
        <end position="258"/>
    </location>
</feature>
<feature type="transmembrane region" description="Helical" evidence="8">
    <location>
        <begin position="417"/>
        <end position="439"/>
    </location>
</feature>
<dbReference type="Pfam" id="PF06826">
    <property type="entry name" value="Asp-Al_Ex"/>
    <property type="match status" value="2"/>
</dbReference>
<sequence length="524" mass="53839">MAMFDFVRTVLESSPLLALFIAIATGYALGQVTLAGVSLGAGAVLFTGLLIGAIAPKSAPPGLVGTIGLVMFVYGVGVQYGPQFFASLRGPGLKYIGLATIAVVASLFVAIIVSKPLGVSLATAAGLFAGSGTSTPTLQAALVAAGNQDPAIGYSVTYPFGVIGPIILMTMMAGILKPKLAAPAKNIRVAELTLGENAEGRTLRELSGDMPSDVKIVAMRQNHANAPPDEQATMHEGDALLVVGRPSSINQAKASLGEEEVGRISRDRTNYDVTRVYVSRATFVGKAIREIALPDFTVVISHVRRGDAELLAVPDLTLEYGDRLVLMVPSGRQEDVRRHFGDSMKGNAELSFVSIGVGIALGLLLGMIPIPLPGGASFSLGVAGGPLVMALILGQLGRSGPIGWRIPVVANLVLRNLGLSVFIGCVAIGAGAPFVATVASNGVHILLGGAAVLLTLVLIVLVGGHLLKIPFDDLLGICAGSTGNPAILASAGRLAPTERPDIGYAICFPSVTIVKIIAVQVLLS</sequence>
<feature type="transmembrane region" description="Helical" evidence="8">
    <location>
        <begin position="34"/>
        <end position="55"/>
    </location>
</feature>
<dbReference type="PANTHER" id="PTHR30445">
    <property type="entry name" value="K(+)_H(+) ANTIPORTER SUBUNIT KHTT"/>
    <property type="match status" value="1"/>
</dbReference>
<feature type="transmembrane region" description="Helical" evidence="8">
    <location>
        <begin position="6"/>
        <end position="27"/>
    </location>
</feature>
<evidence type="ECO:0000256" key="6">
    <source>
        <dbReference type="ARBA" id="ARBA00022989"/>
    </source>
</evidence>
<dbReference type="Pfam" id="PF02080">
    <property type="entry name" value="TrkA_C"/>
    <property type="match status" value="2"/>
</dbReference>
<organism evidence="10 11">
    <name type="scientific">Labrys miyagiensis</name>
    <dbReference type="NCBI Taxonomy" id="346912"/>
    <lineage>
        <taxon>Bacteria</taxon>
        <taxon>Pseudomonadati</taxon>
        <taxon>Pseudomonadota</taxon>
        <taxon>Alphaproteobacteria</taxon>
        <taxon>Hyphomicrobiales</taxon>
        <taxon>Xanthobacteraceae</taxon>
        <taxon>Labrys</taxon>
    </lineage>
</organism>
<dbReference type="InterPro" id="IPR050144">
    <property type="entry name" value="AAE_transporter"/>
</dbReference>
<evidence type="ECO:0000256" key="5">
    <source>
        <dbReference type="ARBA" id="ARBA00022692"/>
    </source>
</evidence>
<keyword evidence="3" id="KW-0813">Transport</keyword>
<feature type="transmembrane region" description="Helical" evidence="8">
    <location>
        <begin position="61"/>
        <end position="81"/>
    </location>
</feature>
<feature type="domain" description="RCK C-terminal" evidence="9">
    <location>
        <begin position="259"/>
        <end position="343"/>
    </location>
</feature>
<feature type="transmembrane region" description="Helical" evidence="8">
    <location>
        <begin position="474"/>
        <end position="496"/>
    </location>
</feature>
<feature type="transmembrane region" description="Helical" evidence="8">
    <location>
        <begin position="93"/>
        <end position="113"/>
    </location>
</feature>
<keyword evidence="11" id="KW-1185">Reference proteome</keyword>
<name>A0ABQ6CH37_9HYPH</name>
<evidence type="ECO:0000256" key="7">
    <source>
        <dbReference type="ARBA" id="ARBA00023136"/>
    </source>
</evidence>
<evidence type="ECO:0000313" key="11">
    <source>
        <dbReference type="Proteomes" id="UP001156882"/>
    </source>
</evidence>
<feature type="transmembrane region" description="Helical" evidence="8">
    <location>
        <begin position="502"/>
        <end position="523"/>
    </location>
</feature>
<evidence type="ECO:0000256" key="1">
    <source>
        <dbReference type="ARBA" id="ARBA00004651"/>
    </source>
</evidence>
<evidence type="ECO:0000256" key="4">
    <source>
        <dbReference type="ARBA" id="ARBA00022475"/>
    </source>
</evidence>
<proteinExistence type="inferred from homology"/>
<keyword evidence="4" id="KW-1003">Cell membrane</keyword>
<feature type="transmembrane region" description="Helical" evidence="8">
    <location>
        <begin position="156"/>
        <end position="176"/>
    </location>
</feature>
<dbReference type="InterPro" id="IPR006512">
    <property type="entry name" value="YidE_YbjL"/>
</dbReference>
<dbReference type="NCBIfam" id="TIGR01625">
    <property type="entry name" value="YidE_YbjL_dupl"/>
    <property type="match status" value="2"/>
</dbReference>
<keyword evidence="7 8" id="KW-0472">Membrane</keyword>
<comment type="similarity">
    <text evidence="2">Belongs to the AAE transporter (TC 2.A.81) family.</text>
</comment>
<keyword evidence="6 8" id="KW-1133">Transmembrane helix</keyword>
<protein>
    <submittedName>
        <fullName evidence="10">Transporter</fullName>
    </submittedName>
</protein>
<dbReference type="InterPro" id="IPR006037">
    <property type="entry name" value="RCK_C"/>
</dbReference>
<comment type="caution">
    <text evidence="10">The sequence shown here is derived from an EMBL/GenBank/DDBJ whole genome shotgun (WGS) entry which is preliminary data.</text>
</comment>
<dbReference type="PANTHER" id="PTHR30445:SF3">
    <property type="entry name" value="TRANSPORT PROTEIN YIDE-RELATED"/>
    <property type="match status" value="1"/>
</dbReference>
<evidence type="ECO:0000256" key="2">
    <source>
        <dbReference type="ARBA" id="ARBA00009854"/>
    </source>
</evidence>
<keyword evidence="5 8" id="KW-0812">Transmembrane</keyword>
<evidence type="ECO:0000256" key="3">
    <source>
        <dbReference type="ARBA" id="ARBA00022448"/>
    </source>
</evidence>
<dbReference type="Proteomes" id="UP001156882">
    <property type="component" value="Unassembled WGS sequence"/>
</dbReference>
<gene>
    <name evidence="10" type="ORF">GCM10007874_22320</name>
</gene>
<dbReference type="InterPro" id="IPR036721">
    <property type="entry name" value="RCK_C_sf"/>
</dbReference>
<evidence type="ECO:0000256" key="8">
    <source>
        <dbReference type="SAM" id="Phobius"/>
    </source>
</evidence>
<dbReference type="PROSITE" id="PS51202">
    <property type="entry name" value="RCK_C"/>
    <property type="match status" value="2"/>
</dbReference>
<dbReference type="EMBL" id="BSPC01000021">
    <property type="protein sequence ID" value="GLS19215.1"/>
    <property type="molecule type" value="Genomic_DNA"/>
</dbReference>
<accession>A0ABQ6CH37</accession>
<dbReference type="SUPFAM" id="SSF116726">
    <property type="entry name" value="TrkA C-terminal domain-like"/>
    <property type="match status" value="2"/>
</dbReference>
<feature type="transmembrane region" description="Helical" evidence="8">
    <location>
        <begin position="445"/>
        <end position="467"/>
    </location>
</feature>
<comment type="subcellular location">
    <subcellularLocation>
        <location evidence="1">Cell membrane</location>
        <topology evidence="1">Multi-pass membrane protein</topology>
    </subcellularLocation>
</comment>
<dbReference type="Gene3D" id="3.30.70.1450">
    <property type="entry name" value="Regulator of K+ conductance, C-terminal domain"/>
    <property type="match status" value="2"/>
</dbReference>
<feature type="transmembrane region" description="Helical" evidence="8">
    <location>
        <begin position="376"/>
        <end position="396"/>
    </location>
</feature>
<feature type="transmembrane region" description="Helical" evidence="8">
    <location>
        <begin position="350"/>
        <end position="370"/>
    </location>
</feature>
<evidence type="ECO:0000313" key="10">
    <source>
        <dbReference type="EMBL" id="GLS19215.1"/>
    </source>
</evidence>